<dbReference type="PANTHER" id="PTHR23048">
    <property type="entry name" value="MYOSIN LIGHT CHAIN 1, 3"/>
    <property type="match status" value="1"/>
</dbReference>
<dbReference type="CDD" id="cd00051">
    <property type="entry name" value="EFh"/>
    <property type="match status" value="1"/>
</dbReference>
<dbReference type="GO" id="GO:0005509">
    <property type="term" value="F:calcium ion binding"/>
    <property type="evidence" value="ECO:0007669"/>
    <property type="project" value="InterPro"/>
</dbReference>
<reference evidence="5 6" key="1">
    <citation type="submission" date="2019-10" db="EMBL/GenBank/DDBJ databases">
        <title>Assembly and Annotation for the nematode Trichostrongylus colubriformis.</title>
        <authorList>
            <person name="Martin J."/>
        </authorList>
    </citation>
    <scope>NUCLEOTIDE SEQUENCE [LARGE SCALE GENOMIC DNA]</scope>
    <source>
        <strain evidence="5">G859</strain>
        <tissue evidence="5">Whole worm</tissue>
    </source>
</reference>
<dbReference type="Pfam" id="PF13499">
    <property type="entry name" value="EF-hand_7"/>
    <property type="match status" value="1"/>
</dbReference>
<dbReference type="EMBL" id="WIXE01021848">
    <property type="protein sequence ID" value="KAK5967994.1"/>
    <property type="molecule type" value="Genomic_DNA"/>
</dbReference>
<evidence type="ECO:0000259" key="4">
    <source>
        <dbReference type="PROSITE" id="PS50222"/>
    </source>
</evidence>
<evidence type="ECO:0000313" key="6">
    <source>
        <dbReference type="Proteomes" id="UP001331761"/>
    </source>
</evidence>
<keyword evidence="2" id="KW-0106">Calcium</keyword>
<dbReference type="SUPFAM" id="SSF47473">
    <property type="entry name" value="EF-hand"/>
    <property type="match status" value="1"/>
</dbReference>
<dbReference type="AlphaFoldDB" id="A0AAN8IBF4"/>
<gene>
    <name evidence="5" type="ORF">GCK32_022299</name>
</gene>
<dbReference type="PROSITE" id="PS00018">
    <property type="entry name" value="EF_HAND_1"/>
    <property type="match status" value="1"/>
</dbReference>
<dbReference type="Gene3D" id="1.10.238.10">
    <property type="entry name" value="EF-hand"/>
    <property type="match status" value="1"/>
</dbReference>
<feature type="region of interest" description="Disordered" evidence="3">
    <location>
        <begin position="20"/>
        <end position="43"/>
    </location>
</feature>
<dbReference type="InterPro" id="IPR002048">
    <property type="entry name" value="EF_hand_dom"/>
</dbReference>
<sequence>MKVICFAIDISAYEKIHPFPAPSSDREMHRQYTNNSGSTEAEEFTQEELQEFAQAFKMFDKDGNGTMNIKELGVAMRTLGMNPTEEELQVKGNNFDYSNNSKVENIT</sequence>
<dbReference type="InterPro" id="IPR050230">
    <property type="entry name" value="CALM/Myosin/TropC-like"/>
</dbReference>
<dbReference type="Proteomes" id="UP001331761">
    <property type="component" value="Unassembled WGS sequence"/>
</dbReference>
<evidence type="ECO:0000256" key="2">
    <source>
        <dbReference type="ARBA" id="ARBA00022837"/>
    </source>
</evidence>
<evidence type="ECO:0000256" key="3">
    <source>
        <dbReference type="SAM" id="MobiDB-lite"/>
    </source>
</evidence>
<feature type="domain" description="EF-hand" evidence="4">
    <location>
        <begin position="47"/>
        <end position="82"/>
    </location>
</feature>
<accession>A0AAN8IBF4</accession>
<dbReference type="InterPro" id="IPR018247">
    <property type="entry name" value="EF_Hand_1_Ca_BS"/>
</dbReference>
<dbReference type="GO" id="GO:0016460">
    <property type="term" value="C:myosin II complex"/>
    <property type="evidence" value="ECO:0007669"/>
    <property type="project" value="TreeGrafter"/>
</dbReference>
<evidence type="ECO:0000313" key="5">
    <source>
        <dbReference type="EMBL" id="KAK5967994.1"/>
    </source>
</evidence>
<dbReference type="FunFam" id="1.10.238.10:FF:000178">
    <property type="entry name" value="Calmodulin-2 A"/>
    <property type="match status" value="1"/>
</dbReference>
<organism evidence="5 6">
    <name type="scientific">Trichostrongylus colubriformis</name>
    <name type="common">Black scour worm</name>
    <dbReference type="NCBI Taxonomy" id="6319"/>
    <lineage>
        <taxon>Eukaryota</taxon>
        <taxon>Metazoa</taxon>
        <taxon>Ecdysozoa</taxon>
        <taxon>Nematoda</taxon>
        <taxon>Chromadorea</taxon>
        <taxon>Rhabditida</taxon>
        <taxon>Rhabditina</taxon>
        <taxon>Rhabditomorpha</taxon>
        <taxon>Strongyloidea</taxon>
        <taxon>Trichostrongylidae</taxon>
        <taxon>Trichostrongylus</taxon>
    </lineage>
</organism>
<keyword evidence="1" id="KW-0677">Repeat</keyword>
<comment type="caution">
    <text evidence="5">The sequence shown here is derived from an EMBL/GenBank/DDBJ whole genome shotgun (WGS) entry which is preliminary data.</text>
</comment>
<name>A0AAN8IBF4_TRICO</name>
<proteinExistence type="predicted"/>
<dbReference type="SMART" id="SM00054">
    <property type="entry name" value="EFh"/>
    <property type="match status" value="1"/>
</dbReference>
<protein>
    <submittedName>
        <fullName evidence="5">Calmodulin protein 3</fullName>
    </submittedName>
</protein>
<keyword evidence="6" id="KW-1185">Reference proteome</keyword>
<dbReference type="PROSITE" id="PS50222">
    <property type="entry name" value="EF_HAND_2"/>
    <property type="match status" value="1"/>
</dbReference>
<evidence type="ECO:0000256" key="1">
    <source>
        <dbReference type="ARBA" id="ARBA00022737"/>
    </source>
</evidence>
<dbReference type="PANTHER" id="PTHR23048:SF0">
    <property type="entry name" value="CALMODULIN LIKE 3"/>
    <property type="match status" value="1"/>
</dbReference>
<dbReference type="InterPro" id="IPR011992">
    <property type="entry name" value="EF-hand-dom_pair"/>
</dbReference>